<accession>S2JGS6</accession>
<dbReference type="eggNOG" id="KOG2998">
    <property type="taxonomic scope" value="Eukaryota"/>
</dbReference>
<keyword evidence="3" id="KW-1185">Reference proteome</keyword>
<sequence length="349" mass="40732">MGWVLLFILSRIYQTPLLLSAYKAFKYIIHVSTSTSELYRLCNSTIATSRQLEYEGTDEKENLVTETESISVPKDIVYRIDKSIFYSTQLVQEKLQLTETNCHINNVLKAIVTKKQFPRQSIDTPAAHVLAKSLDRIYQSNMLLNTVEELVKTKYDAANDLHEEKLLKLWSEMMPDTELESRITKQWVEIGFQGNDPATDFRGMGIQGLNDLLYFIQTHANHALSCLQHASHPVYWYPYAIVGINITKFAYQTLESKKLQMYLFQYGTDLATFQEFYCYLFYKFNQLWITHQPQLTVMEFEAKFQEFKMQIEKELVQEKVMPLSKLLIQLEQEKWAATQQKSGTGNKDE</sequence>
<dbReference type="PANTHER" id="PTHR12771">
    <property type="entry name" value="ENGULFMENT AND CELL MOTILITY"/>
    <property type="match status" value="1"/>
</dbReference>
<dbReference type="Proteomes" id="UP000014254">
    <property type="component" value="Unassembled WGS sequence"/>
</dbReference>
<feature type="domain" description="ELMO" evidence="1">
    <location>
        <begin position="161"/>
        <end position="315"/>
    </location>
</feature>
<protein>
    <recommendedName>
        <fullName evidence="1">ELMO domain-containing protein</fullName>
    </recommendedName>
</protein>
<evidence type="ECO:0000313" key="2">
    <source>
        <dbReference type="EMBL" id="EPB89496.1"/>
    </source>
</evidence>
<organism evidence="2 3">
    <name type="scientific">Mucor circinelloides f. circinelloides (strain 1006PhL)</name>
    <name type="common">Mucormycosis agent</name>
    <name type="synonym">Calyptromyces circinelloides</name>
    <dbReference type="NCBI Taxonomy" id="1220926"/>
    <lineage>
        <taxon>Eukaryota</taxon>
        <taxon>Fungi</taxon>
        <taxon>Fungi incertae sedis</taxon>
        <taxon>Mucoromycota</taxon>
        <taxon>Mucoromycotina</taxon>
        <taxon>Mucoromycetes</taxon>
        <taxon>Mucorales</taxon>
        <taxon>Mucorineae</taxon>
        <taxon>Mucoraceae</taxon>
        <taxon>Mucor</taxon>
    </lineage>
</organism>
<dbReference type="Pfam" id="PF04727">
    <property type="entry name" value="ELMO_CED12"/>
    <property type="match status" value="1"/>
</dbReference>
<dbReference type="VEuPathDB" id="FungiDB:HMPREF1544_03727"/>
<dbReference type="AlphaFoldDB" id="S2JGS6"/>
<dbReference type="InterPro" id="IPR006816">
    <property type="entry name" value="ELMO_dom"/>
</dbReference>
<dbReference type="PANTHER" id="PTHR12771:SF51">
    <property type="entry name" value="LD01482P"/>
    <property type="match status" value="1"/>
</dbReference>
<dbReference type="STRING" id="1220926.S2JGS6"/>
<dbReference type="InterPro" id="IPR050868">
    <property type="entry name" value="ELMO_domain-containing"/>
</dbReference>
<dbReference type="PROSITE" id="PS51335">
    <property type="entry name" value="ELMO"/>
    <property type="match status" value="1"/>
</dbReference>
<dbReference type="InParanoid" id="S2JGS6"/>
<proteinExistence type="predicted"/>
<dbReference type="EMBL" id="KE123934">
    <property type="protein sequence ID" value="EPB89496.1"/>
    <property type="molecule type" value="Genomic_DNA"/>
</dbReference>
<dbReference type="GO" id="GO:0005096">
    <property type="term" value="F:GTPase activator activity"/>
    <property type="evidence" value="ECO:0007669"/>
    <property type="project" value="TreeGrafter"/>
</dbReference>
<name>S2JGS6_MUCC1</name>
<dbReference type="OMA" id="THANHAL"/>
<evidence type="ECO:0000313" key="3">
    <source>
        <dbReference type="Proteomes" id="UP000014254"/>
    </source>
</evidence>
<reference evidence="3" key="1">
    <citation type="submission" date="2013-05" db="EMBL/GenBank/DDBJ databases">
        <title>The Genome sequence of Mucor circinelloides f. circinelloides 1006PhL.</title>
        <authorList>
            <consortium name="The Broad Institute Genomics Platform"/>
            <person name="Cuomo C."/>
            <person name="Earl A."/>
            <person name="Findley K."/>
            <person name="Lee S.C."/>
            <person name="Walker B."/>
            <person name="Young S."/>
            <person name="Zeng Q."/>
            <person name="Gargeya S."/>
            <person name="Fitzgerald M."/>
            <person name="Haas B."/>
            <person name="Abouelleil A."/>
            <person name="Allen A.W."/>
            <person name="Alvarado L."/>
            <person name="Arachchi H.M."/>
            <person name="Berlin A.M."/>
            <person name="Chapman S.B."/>
            <person name="Gainer-Dewar J."/>
            <person name="Goldberg J."/>
            <person name="Griggs A."/>
            <person name="Gujja S."/>
            <person name="Hansen M."/>
            <person name="Howarth C."/>
            <person name="Imamovic A."/>
            <person name="Ireland A."/>
            <person name="Larimer J."/>
            <person name="McCowan C."/>
            <person name="Murphy C."/>
            <person name="Pearson M."/>
            <person name="Poon T.W."/>
            <person name="Priest M."/>
            <person name="Roberts A."/>
            <person name="Saif S."/>
            <person name="Shea T."/>
            <person name="Sisk P."/>
            <person name="Sykes S."/>
            <person name="Wortman J."/>
            <person name="Nusbaum C."/>
            <person name="Birren B."/>
        </authorList>
    </citation>
    <scope>NUCLEOTIDE SEQUENCE [LARGE SCALE GENOMIC DNA]</scope>
    <source>
        <strain evidence="3">1006PhL</strain>
    </source>
</reference>
<evidence type="ECO:0000259" key="1">
    <source>
        <dbReference type="PROSITE" id="PS51335"/>
    </source>
</evidence>
<gene>
    <name evidence="2" type="ORF">HMPREF1544_03727</name>
</gene>
<dbReference type="OrthoDB" id="67155at2759"/>